<dbReference type="InterPro" id="IPR000847">
    <property type="entry name" value="LysR_HTH_N"/>
</dbReference>
<gene>
    <name evidence="6" type="ORF">BLA27_18415</name>
</gene>
<evidence type="ECO:0000256" key="4">
    <source>
        <dbReference type="ARBA" id="ARBA00023163"/>
    </source>
</evidence>
<dbReference type="Gene3D" id="1.10.10.10">
    <property type="entry name" value="Winged helix-like DNA-binding domain superfamily/Winged helix DNA-binding domain"/>
    <property type="match status" value="1"/>
</dbReference>
<organism evidence="6 7">
    <name type="scientific">Brucella cytisi</name>
    <dbReference type="NCBI Taxonomy" id="407152"/>
    <lineage>
        <taxon>Bacteria</taxon>
        <taxon>Pseudomonadati</taxon>
        <taxon>Pseudomonadota</taxon>
        <taxon>Alphaproteobacteria</taxon>
        <taxon>Hyphomicrobiales</taxon>
        <taxon>Brucellaceae</taxon>
        <taxon>Brucella/Ochrobactrum group</taxon>
        <taxon>Brucella</taxon>
    </lineage>
</organism>
<dbReference type="PROSITE" id="PS50931">
    <property type="entry name" value="HTH_LYSR"/>
    <property type="match status" value="1"/>
</dbReference>
<dbReference type="SUPFAM" id="SSF53850">
    <property type="entry name" value="Periplasmic binding protein-like II"/>
    <property type="match status" value="1"/>
</dbReference>
<comment type="caution">
    <text evidence="6">The sequence shown here is derived from an EMBL/GenBank/DDBJ whole genome shotgun (WGS) entry which is preliminary data.</text>
</comment>
<dbReference type="InterPro" id="IPR036388">
    <property type="entry name" value="WH-like_DNA-bd_sf"/>
</dbReference>
<dbReference type="Proteomes" id="UP000182985">
    <property type="component" value="Unassembled WGS sequence"/>
</dbReference>
<dbReference type="OrthoDB" id="9804958at2"/>
<dbReference type="InterPro" id="IPR036390">
    <property type="entry name" value="WH_DNA-bd_sf"/>
</dbReference>
<dbReference type="RefSeq" id="WP_071632983.1">
    <property type="nucleotide sequence ID" value="NZ_JBCAUP010000012.1"/>
</dbReference>
<keyword evidence="4" id="KW-0804">Transcription</keyword>
<sequence length="291" mass="32257">MARPYDLSSITALICFEAAARNLSFKKAAQELNVTPAAISHQIKALEADLGCVLFMRQNKGVELTEKGAFLFVALQRGFESISETVSQLRERPETVDVTVRSTTAVSSLWLTPKISAFWKNHPTVTIAQIVSDVASDTSRCDLSIHYGIPDEGSECCSLFRDRIVALGTPRFAEQYRISTIEDLVSAPLIHSSGEETNWTKWSDWFSSLGQPAPKGRNFYVNNYMIALQTAQDDLGAVLGWDGLVKSLLHEGRFVQLVPDCITSPMPFYLKIHPRASAKARVFAEWLVGNV</sequence>
<reference evidence="6 7" key="1">
    <citation type="submission" date="2016-10" db="EMBL/GenBank/DDBJ databases">
        <title>The Draft Genome Sequence of the Potato Rhizosphere Bacteria Ochrobactrum sp. IPA7.2.</title>
        <authorList>
            <person name="Gogoleva N.E."/>
            <person name="Khlopko Y.A."/>
            <person name="Burygin G.L."/>
            <person name="Plotnikov A.O."/>
        </authorList>
    </citation>
    <scope>NUCLEOTIDE SEQUENCE [LARGE SCALE GENOMIC DNA]</scope>
    <source>
        <strain evidence="6 7">IPA7.2</strain>
    </source>
</reference>
<dbReference type="PRINTS" id="PR00039">
    <property type="entry name" value="HTHLYSR"/>
</dbReference>
<feature type="domain" description="HTH lysR-type" evidence="5">
    <location>
        <begin position="10"/>
        <end position="65"/>
    </location>
</feature>
<accession>A0A1J6IAM2</accession>
<dbReference type="PANTHER" id="PTHR30537:SF5">
    <property type="entry name" value="HTH-TYPE TRANSCRIPTIONAL ACTIVATOR TTDR-RELATED"/>
    <property type="match status" value="1"/>
</dbReference>
<name>A0A1J6IAM2_9HYPH</name>
<dbReference type="InterPro" id="IPR005119">
    <property type="entry name" value="LysR_subst-bd"/>
</dbReference>
<dbReference type="Pfam" id="PF00126">
    <property type="entry name" value="HTH_1"/>
    <property type="match status" value="1"/>
</dbReference>
<keyword evidence="7" id="KW-1185">Reference proteome</keyword>
<evidence type="ECO:0000313" key="7">
    <source>
        <dbReference type="Proteomes" id="UP000182985"/>
    </source>
</evidence>
<dbReference type="AlphaFoldDB" id="A0A1J6IAM2"/>
<dbReference type="GO" id="GO:0003700">
    <property type="term" value="F:DNA-binding transcription factor activity"/>
    <property type="evidence" value="ECO:0007669"/>
    <property type="project" value="InterPro"/>
</dbReference>
<evidence type="ECO:0000313" key="6">
    <source>
        <dbReference type="EMBL" id="OIS92080.1"/>
    </source>
</evidence>
<dbReference type="SUPFAM" id="SSF46785">
    <property type="entry name" value="Winged helix' DNA-binding domain"/>
    <property type="match status" value="1"/>
</dbReference>
<comment type="similarity">
    <text evidence="1">Belongs to the LysR transcriptional regulatory family.</text>
</comment>
<protein>
    <submittedName>
        <fullName evidence="6">LysR family transcriptional regulator</fullName>
    </submittedName>
</protein>
<proteinExistence type="inferred from homology"/>
<evidence type="ECO:0000256" key="3">
    <source>
        <dbReference type="ARBA" id="ARBA00023125"/>
    </source>
</evidence>
<dbReference type="EMBL" id="MOEC01000020">
    <property type="protein sequence ID" value="OIS92080.1"/>
    <property type="molecule type" value="Genomic_DNA"/>
</dbReference>
<evidence type="ECO:0000259" key="5">
    <source>
        <dbReference type="PROSITE" id="PS50931"/>
    </source>
</evidence>
<dbReference type="Pfam" id="PF03466">
    <property type="entry name" value="LysR_substrate"/>
    <property type="match status" value="1"/>
</dbReference>
<dbReference type="InterPro" id="IPR058163">
    <property type="entry name" value="LysR-type_TF_proteobact-type"/>
</dbReference>
<dbReference type="PANTHER" id="PTHR30537">
    <property type="entry name" value="HTH-TYPE TRANSCRIPTIONAL REGULATOR"/>
    <property type="match status" value="1"/>
</dbReference>
<dbReference type="FunFam" id="1.10.10.10:FF:000038">
    <property type="entry name" value="Glycine cleavage system transcriptional activator"/>
    <property type="match status" value="1"/>
</dbReference>
<dbReference type="GO" id="GO:0003677">
    <property type="term" value="F:DNA binding"/>
    <property type="evidence" value="ECO:0007669"/>
    <property type="project" value="UniProtKB-KW"/>
</dbReference>
<keyword evidence="2" id="KW-0805">Transcription regulation</keyword>
<dbReference type="Gene3D" id="3.40.190.10">
    <property type="entry name" value="Periplasmic binding protein-like II"/>
    <property type="match status" value="2"/>
</dbReference>
<evidence type="ECO:0000256" key="2">
    <source>
        <dbReference type="ARBA" id="ARBA00023015"/>
    </source>
</evidence>
<keyword evidence="3" id="KW-0238">DNA-binding</keyword>
<evidence type="ECO:0000256" key="1">
    <source>
        <dbReference type="ARBA" id="ARBA00009437"/>
    </source>
</evidence>